<keyword evidence="3" id="KW-1185">Reference proteome</keyword>
<organism evidence="2 3">
    <name type="scientific">Parthenolecanium corni</name>
    <dbReference type="NCBI Taxonomy" id="536013"/>
    <lineage>
        <taxon>Eukaryota</taxon>
        <taxon>Metazoa</taxon>
        <taxon>Ecdysozoa</taxon>
        <taxon>Arthropoda</taxon>
        <taxon>Hexapoda</taxon>
        <taxon>Insecta</taxon>
        <taxon>Pterygota</taxon>
        <taxon>Neoptera</taxon>
        <taxon>Paraneoptera</taxon>
        <taxon>Hemiptera</taxon>
        <taxon>Sternorrhyncha</taxon>
        <taxon>Coccoidea</taxon>
        <taxon>Coccidae</taxon>
        <taxon>Parthenolecanium</taxon>
    </lineage>
</organism>
<name>A0AAN9Y8U2_9HEMI</name>
<sequence>MVRHEDDVGEAVQSESTLSTMSSLSPPPNSKVDTLSEMCDCIDEDISNGKGEHLLLDKEPHIDSVSHPLLSLSPPSDSEADNCSEFLDRLAESDGYLAIVEKAAVESDRDCGI</sequence>
<gene>
    <name evidence="2" type="ORF">V9T40_003395</name>
</gene>
<accession>A0AAN9Y8U2</accession>
<feature type="compositionally biased region" description="Low complexity" evidence="1">
    <location>
        <begin position="14"/>
        <end position="24"/>
    </location>
</feature>
<comment type="caution">
    <text evidence="2">The sequence shown here is derived from an EMBL/GenBank/DDBJ whole genome shotgun (WGS) entry which is preliminary data.</text>
</comment>
<evidence type="ECO:0000313" key="3">
    <source>
        <dbReference type="Proteomes" id="UP001367676"/>
    </source>
</evidence>
<evidence type="ECO:0000313" key="2">
    <source>
        <dbReference type="EMBL" id="KAK7603396.1"/>
    </source>
</evidence>
<proteinExistence type="predicted"/>
<dbReference type="Proteomes" id="UP001367676">
    <property type="component" value="Unassembled WGS sequence"/>
</dbReference>
<dbReference type="EMBL" id="JBBCAQ010000006">
    <property type="protein sequence ID" value="KAK7603396.1"/>
    <property type="molecule type" value="Genomic_DNA"/>
</dbReference>
<dbReference type="AlphaFoldDB" id="A0AAN9Y8U2"/>
<evidence type="ECO:0000256" key="1">
    <source>
        <dbReference type="SAM" id="MobiDB-lite"/>
    </source>
</evidence>
<feature type="region of interest" description="Disordered" evidence="1">
    <location>
        <begin position="1"/>
        <end position="33"/>
    </location>
</feature>
<protein>
    <submittedName>
        <fullName evidence="2">Uncharacterized protein</fullName>
    </submittedName>
</protein>
<reference evidence="2 3" key="1">
    <citation type="submission" date="2024-03" db="EMBL/GenBank/DDBJ databases">
        <title>Adaptation during the transition from Ophiocordyceps entomopathogen to insect associate is accompanied by gene loss and intensified selection.</title>
        <authorList>
            <person name="Ward C.M."/>
            <person name="Onetto C.A."/>
            <person name="Borneman A.R."/>
        </authorList>
    </citation>
    <scope>NUCLEOTIDE SEQUENCE [LARGE SCALE GENOMIC DNA]</scope>
    <source>
        <strain evidence="2">AWRI1</strain>
        <tissue evidence="2">Single Adult Female</tissue>
    </source>
</reference>